<dbReference type="OMA" id="IMEESRV"/>
<organism evidence="3 4">
    <name type="scientific">Aspergillus carbonarius (strain ITEM 5010)</name>
    <dbReference type="NCBI Taxonomy" id="602072"/>
    <lineage>
        <taxon>Eukaryota</taxon>
        <taxon>Fungi</taxon>
        <taxon>Dikarya</taxon>
        <taxon>Ascomycota</taxon>
        <taxon>Pezizomycotina</taxon>
        <taxon>Eurotiomycetes</taxon>
        <taxon>Eurotiomycetidae</taxon>
        <taxon>Eurotiales</taxon>
        <taxon>Aspergillaceae</taxon>
        <taxon>Aspergillus</taxon>
        <taxon>Aspergillus subgen. Circumdati</taxon>
    </lineage>
</organism>
<reference evidence="4" key="1">
    <citation type="journal article" date="2017" name="Genome Biol.">
        <title>Comparative genomics reveals high biological diversity and specific adaptations in the industrially and medically important fungal genus Aspergillus.</title>
        <authorList>
            <person name="de Vries R.P."/>
            <person name="Riley R."/>
            <person name="Wiebenga A."/>
            <person name="Aguilar-Osorio G."/>
            <person name="Amillis S."/>
            <person name="Uchima C.A."/>
            <person name="Anderluh G."/>
            <person name="Asadollahi M."/>
            <person name="Askin M."/>
            <person name="Barry K."/>
            <person name="Battaglia E."/>
            <person name="Bayram O."/>
            <person name="Benocci T."/>
            <person name="Braus-Stromeyer S.A."/>
            <person name="Caldana C."/>
            <person name="Canovas D."/>
            <person name="Cerqueira G.C."/>
            <person name="Chen F."/>
            <person name="Chen W."/>
            <person name="Choi C."/>
            <person name="Clum A."/>
            <person name="Dos Santos R.A."/>
            <person name="Damasio A.R."/>
            <person name="Diallinas G."/>
            <person name="Emri T."/>
            <person name="Fekete E."/>
            <person name="Flipphi M."/>
            <person name="Freyberg S."/>
            <person name="Gallo A."/>
            <person name="Gournas C."/>
            <person name="Habgood R."/>
            <person name="Hainaut M."/>
            <person name="Harispe M.L."/>
            <person name="Henrissat B."/>
            <person name="Hilden K.S."/>
            <person name="Hope R."/>
            <person name="Hossain A."/>
            <person name="Karabika E."/>
            <person name="Karaffa L."/>
            <person name="Karanyi Z."/>
            <person name="Krasevec N."/>
            <person name="Kuo A."/>
            <person name="Kusch H."/>
            <person name="LaButti K."/>
            <person name="Lagendijk E.L."/>
            <person name="Lapidus A."/>
            <person name="Levasseur A."/>
            <person name="Lindquist E."/>
            <person name="Lipzen A."/>
            <person name="Logrieco A.F."/>
            <person name="MacCabe A."/>
            <person name="Maekelae M.R."/>
            <person name="Malavazi I."/>
            <person name="Melin P."/>
            <person name="Meyer V."/>
            <person name="Mielnichuk N."/>
            <person name="Miskei M."/>
            <person name="Molnar A.P."/>
            <person name="Mule G."/>
            <person name="Ngan C.Y."/>
            <person name="Orejas M."/>
            <person name="Orosz E."/>
            <person name="Ouedraogo J.P."/>
            <person name="Overkamp K.M."/>
            <person name="Park H.-S."/>
            <person name="Perrone G."/>
            <person name="Piumi F."/>
            <person name="Punt P.J."/>
            <person name="Ram A.F."/>
            <person name="Ramon A."/>
            <person name="Rauscher S."/>
            <person name="Record E."/>
            <person name="Riano-Pachon D.M."/>
            <person name="Robert V."/>
            <person name="Roehrig J."/>
            <person name="Ruller R."/>
            <person name="Salamov A."/>
            <person name="Salih N.S."/>
            <person name="Samson R.A."/>
            <person name="Sandor E."/>
            <person name="Sanguinetti M."/>
            <person name="Schuetze T."/>
            <person name="Sepcic K."/>
            <person name="Shelest E."/>
            <person name="Sherlock G."/>
            <person name="Sophianopoulou V."/>
            <person name="Squina F.M."/>
            <person name="Sun H."/>
            <person name="Susca A."/>
            <person name="Todd R.B."/>
            <person name="Tsang A."/>
            <person name="Unkles S.E."/>
            <person name="van de Wiele N."/>
            <person name="van Rossen-Uffink D."/>
            <person name="Oliveira J.V."/>
            <person name="Vesth T.C."/>
            <person name="Visser J."/>
            <person name="Yu J.-H."/>
            <person name="Zhou M."/>
            <person name="Andersen M.R."/>
            <person name="Archer D.B."/>
            <person name="Baker S.E."/>
            <person name="Benoit I."/>
            <person name="Brakhage A.A."/>
            <person name="Braus G.H."/>
            <person name="Fischer R."/>
            <person name="Frisvad J.C."/>
            <person name="Goldman G.H."/>
            <person name="Houbraken J."/>
            <person name="Oakley B."/>
            <person name="Pocsi I."/>
            <person name="Scazzocchio C."/>
            <person name="Seiboth B."/>
            <person name="vanKuyk P.A."/>
            <person name="Wortman J."/>
            <person name="Dyer P.S."/>
            <person name="Grigoriev I.V."/>
        </authorList>
    </citation>
    <scope>NUCLEOTIDE SEQUENCE [LARGE SCALE GENOMIC DNA]</scope>
    <source>
        <strain evidence="4">ITEM 5010</strain>
    </source>
</reference>
<dbReference type="InterPro" id="IPR001810">
    <property type="entry name" value="F-box_dom"/>
</dbReference>
<dbReference type="Proteomes" id="UP000188318">
    <property type="component" value="Unassembled WGS sequence"/>
</dbReference>
<evidence type="ECO:0000259" key="2">
    <source>
        <dbReference type="PROSITE" id="PS50181"/>
    </source>
</evidence>
<gene>
    <name evidence="3" type="ORF">ASPCADRAFT_131781</name>
</gene>
<evidence type="ECO:0000313" key="4">
    <source>
        <dbReference type="Proteomes" id="UP000188318"/>
    </source>
</evidence>
<dbReference type="AlphaFoldDB" id="A0A1R3RIA8"/>
<dbReference type="VEuPathDB" id="FungiDB:ASPCADRAFT_131781"/>
<sequence>MAFPTLEGLPVELIEGIVSLLDFQDICALRLAGRTVSVKSSNVTFRTYLSSKKLQITQASLEQFVRVTQPGRLGLWLQRLILCDIVDPEAEGADTEGPDATFQATQLLAQAMENIRDRSPHGGQLSLSLQINGRNFNREASAKVFQVVMSALGSSKLPVQSFDVFADAYDHTRGNWCSLGLSELTTALSRGTADLSTSFRSCKKLCLSLGHNIRGVKLGKDTQLPLTYDEARQNTRSFCDLLNLCPTLEELHFVWEYDDFAQSDGIMEESRVLDRMATSCEFPNLKKCTWKGVRMSETALLTFFRKVPGDSQCGASYSSNPDVPLCRPLCAPSQSGCSNGPKKRNSYPNDTANDDDDDDHAAQRSVPKAALDRRAFQNMDLAEIREYIPQQTDEDTVDPYYGELLPIIEFEDGNVISTDASLAQQKRFGKTAFQIGTAGLEGCTVVTVVSKRGVYMAHYWEEESWVNPNAFTMRIINFIANRDPQQGVGPALNTALFNRRNDDTRIYIMHPRAEGTRLYTSPTYEDELAQLKSLLNEDLLPGAPTATWMYIAVPWRKRNGQWYDPIANQPWRRHAIFQYDPNAHGPGNKGWRLFYEDHYFDDTNPPPGPESANGIPDLP</sequence>
<name>A0A1R3RIA8_ASPC5</name>
<keyword evidence="4" id="KW-1185">Reference proteome</keyword>
<accession>A0A1R3RIA8</accession>
<evidence type="ECO:0000313" key="3">
    <source>
        <dbReference type="EMBL" id="OOF94225.1"/>
    </source>
</evidence>
<evidence type="ECO:0000256" key="1">
    <source>
        <dbReference type="SAM" id="MobiDB-lite"/>
    </source>
</evidence>
<proteinExistence type="predicted"/>
<feature type="region of interest" description="Disordered" evidence="1">
    <location>
        <begin position="334"/>
        <end position="369"/>
    </location>
</feature>
<dbReference type="OrthoDB" id="3886018at2759"/>
<feature type="domain" description="F-box" evidence="2">
    <location>
        <begin position="3"/>
        <end position="48"/>
    </location>
</feature>
<dbReference type="STRING" id="602072.A0A1R3RIA8"/>
<dbReference type="EMBL" id="KV907502">
    <property type="protein sequence ID" value="OOF94225.1"/>
    <property type="molecule type" value="Genomic_DNA"/>
</dbReference>
<dbReference type="PROSITE" id="PS50181">
    <property type="entry name" value="FBOX"/>
    <property type="match status" value="1"/>
</dbReference>
<protein>
    <recommendedName>
        <fullName evidence="2">F-box domain-containing protein</fullName>
    </recommendedName>
</protein>